<feature type="region of interest" description="Disordered" evidence="6">
    <location>
        <begin position="940"/>
        <end position="976"/>
    </location>
</feature>
<keyword evidence="3" id="KW-0677">Repeat</keyword>
<feature type="compositionally biased region" description="Pro residues" evidence="6">
    <location>
        <begin position="187"/>
        <end position="202"/>
    </location>
</feature>
<feature type="compositionally biased region" description="Acidic residues" evidence="6">
    <location>
        <begin position="214"/>
        <end position="226"/>
    </location>
</feature>
<dbReference type="SUPFAM" id="SSF82185">
    <property type="entry name" value="Histone H3 K4-specific methyltransferase SET7/9 N-terminal domain"/>
    <property type="match status" value="1"/>
</dbReference>
<evidence type="ECO:0000313" key="9">
    <source>
        <dbReference type="EMBL" id="KAB2578930.1"/>
    </source>
</evidence>
<feature type="compositionally biased region" description="Low complexity" evidence="6">
    <location>
        <begin position="26"/>
        <end position="42"/>
    </location>
</feature>
<dbReference type="PROSITE" id="PS50089">
    <property type="entry name" value="ZF_RING_2"/>
    <property type="match status" value="1"/>
</dbReference>
<keyword evidence="4" id="KW-0833">Ubl conjugation pathway</keyword>
<organism evidence="9 10">
    <name type="scientific">Lasiodiplodia theobromae</name>
    <dbReference type="NCBI Taxonomy" id="45133"/>
    <lineage>
        <taxon>Eukaryota</taxon>
        <taxon>Fungi</taxon>
        <taxon>Dikarya</taxon>
        <taxon>Ascomycota</taxon>
        <taxon>Pezizomycotina</taxon>
        <taxon>Dothideomycetes</taxon>
        <taxon>Dothideomycetes incertae sedis</taxon>
        <taxon>Botryosphaeriales</taxon>
        <taxon>Botryosphaeriaceae</taxon>
        <taxon>Lasiodiplodia</taxon>
    </lineage>
</organism>
<sequence>MSVTTSSANVEPPPLLFGQRSPTPPSFASFPQSTPQSPTSPRAHPPLLPDNPDMNHNNLLPPAPSADQSDSEDSDMDDTDGSSVEPSAHSIRSGAPLDLAHPPSVPAMTLREEQDAMDTSPDPPGSIAFGFPSGPPLSLDNLDSAPVPPPPATANEHPTPTIRENLTRVNSRGSSIDSGGDPHDQPLEPPPPPPPALAPPQSAPDSPRAVDAAGEQEETSDDDEDALPPWRELKEDTSVPDEDELREIEAMGEHSALDDEYWQQRTFQDLEDPEYTPGPTGRVDWAISNYNGTRESPNRDLVMKSPIANIGGFDWQIKFYPRGNDSDFLSIYVECLSVARKENQNDAPTSGAALGDSSETYTSSAKPRPSSTANPTQEHQQGPIPLLTEEPVPKRRSVAAQVSVVLYNPAEPRTNYFRQCSHRFCPDSPDWGWTRFAGPHFEIHYRQRGQRQPLLRNDKLAISAHIRIINDPTECLWEHHNRDNRWDSFAMTGLQGLADSEYESHGGSLIAAISSWMLLKPFRQFLYELKLADPVQDARSRPKPLLSALQRTIYKLRTEVLPGCGPVDLDDIADALEWYGTDSCLGKLDVIEIWETLRAKIEFELADTPCKDRFRDLFGPERDRMMNIPTYRAPVTDCPDMQAAIDKSINLVQPGVPLPKVLHVELERQEFNRERRSMRKLADKVKLLEKVTINKTAYILYGFIVHKDSLQSGSYYSVLRPRGPGGKWYAYYDGKEENRVVCLTRKQAVEAHEGGGSEKSAVAYIVMYVRQDVVPKQFSKDEPKWEVPQWLKNRTLGGRKQTIFETTEETLDYEVFDSTAFTQHEGPGVIDPCDPKWENSPHRTHINLPASASAKDVKNALAHHFHAKDPRQVKFWFLDHTNGTSHRPTMRSSTIDDLREAPDYDSTWTLKTAAEHRPERRMWVHVVDFADLPELPKPISSVNEVSGPGNSRNTAAGSNEDAPMNDADDSGNPTDEQMDLVITEGLAAQAARQHPVDVTIDPAFTLPRPPQPSVADSSDTEMANNSEAVHVMPPPPPPPVPADFVTPPLQSIDNVVVIANSSIPPFDFAVPPPITHNPTVSHDDIYFFLKEFDPETQTLRARKTVVAKKSDRIDHSVFDALEWPHEIPFDIYEEEAPTVATKLQRNGVTFSQAGIHSTAILIAQMRLSAEQRAELASRALFSDPGDYIVHATAARFATPTAPLTGHFTMDYFSSEHYMGMLVRGRPHGTGRHLYFDGGEYVGSYRLGQRHGNGRLTYPNGDVYEGEWAANLPEGRGSFIEAETGNSYFGGWKAGKKFGEGVTHWKSAQEIERLCRICWEDSADAAFYDCGHVVACLSCARRVDTCPVCRRRVLSAMKLYFGN</sequence>
<feature type="compositionally biased region" description="Acidic residues" evidence="6">
    <location>
        <begin position="69"/>
        <end position="80"/>
    </location>
</feature>
<reference evidence="9 10" key="1">
    <citation type="journal article" date="2019" name="Sci. Rep.">
        <title>A multi-omics analysis of the grapevine pathogen Lasiodiplodia theobromae reveals that temperature affects the expression of virulence- and pathogenicity-related genes.</title>
        <authorList>
            <person name="Felix C."/>
            <person name="Meneses R."/>
            <person name="Goncalves M.F.M."/>
            <person name="Tilleman L."/>
            <person name="Duarte A.S."/>
            <person name="Jorrin-Novo J.V."/>
            <person name="Van de Peer Y."/>
            <person name="Deforce D."/>
            <person name="Van Nieuwerburgh F."/>
            <person name="Esteves A.C."/>
            <person name="Alves A."/>
        </authorList>
    </citation>
    <scope>NUCLEOTIDE SEQUENCE [LARGE SCALE GENOMIC DNA]</scope>
    <source>
        <strain evidence="9 10">LA-SOL3</strain>
    </source>
</reference>
<feature type="domain" description="RING-type" evidence="7">
    <location>
        <begin position="1314"/>
        <end position="1349"/>
    </location>
</feature>
<feature type="compositionally biased region" description="Polar residues" evidence="6">
    <location>
        <begin position="156"/>
        <end position="177"/>
    </location>
</feature>
<dbReference type="GO" id="GO:0008270">
    <property type="term" value="F:zinc ion binding"/>
    <property type="evidence" value="ECO:0007669"/>
    <property type="project" value="UniProtKB-KW"/>
</dbReference>
<dbReference type="Pfam" id="PF02493">
    <property type="entry name" value="MORN"/>
    <property type="match status" value="4"/>
</dbReference>
<keyword evidence="10" id="KW-1185">Reference proteome</keyword>
<dbReference type="InterPro" id="IPR001841">
    <property type="entry name" value="Znf_RING"/>
</dbReference>
<feature type="region of interest" description="Disordered" evidence="6">
    <location>
        <begin position="342"/>
        <end position="392"/>
    </location>
</feature>
<feature type="compositionally biased region" description="Polar residues" evidence="6">
    <location>
        <begin position="1014"/>
        <end position="1023"/>
    </location>
</feature>
<evidence type="ECO:0000256" key="4">
    <source>
        <dbReference type="ARBA" id="ARBA00022786"/>
    </source>
</evidence>
<evidence type="ECO:0000259" key="7">
    <source>
        <dbReference type="PROSITE" id="PS50089"/>
    </source>
</evidence>
<comment type="caution">
    <text evidence="9">The sequence shown here is derived from an EMBL/GenBank/DDBJ whole genome shotgun (WGS) entry which is preliminary data.</text>
</comment>
<dbReference type="GO" id="GO:0005737">
    <property type="term" value="C:cytoplasm"/>
    <property type="evidence" value="ECO:0007669"/>
    <property type="project" value="UniProtKB-SubCell"/>
</dbReference>
<keyword evidence="5" id="KW-0479">Metal-binding</keyword>
<evidence type="ECO:0000256" key="6">
    <source>
        <dbReference type="SAM" id="MobiDB-lite"/>
    </source>
</evidence>
<dbReference type="InterPro" id="IPR002083">
    <property type="entry name" value="MATH/TRAF_dom"/>
</dbReference>
<evidence type="ECO:0000256" key="2">
    <source>
        <dbReference type="ARBA" id="ARBA00022490"/>
    </source>
</evidence>
<dbReference type="InterPro" id="IPR013083">
    <property type="entry name" value="Znf_RING/FYVE/PHD"/>
</dbReference>
<dbReference type="Proteomes" id="UP000325902">
    <property type="component" value="Unassembled WGS sequence"/>
</dbReference>
<name>A0A5N5DMV5_9PEZI</name>
<dbReference type="SUPFAM" id="SSF57850">
    <property type="entry name" value="RING/U-box"/>
    <property type="match status" value="1"/>
</dbReference>
<dbReference type="GO" id="GO:0016579">
    <property type="term" value="P:protein deubiquitination"/>
    <property type="evidence" value="ECO:0007669"/>
    <property type="project" value="InterPro"/>
</dbReference>
<evidence type="ECO:0000313" key="10">
    <source>
        <dbReference type="Proteomes" id="UP000325902"/>
    </source>
</evidence>
<keyword evidence="5" id="KW-0862">Zinc</keyword>
<feature type="compositionally biased region" description="Polar residues" evidence="6">
    <location>
        <begin position="940"/>
        <end position="957"/>
    </location>
</feature>
<dbReference type="GO" id="GO:0004843">
    <property type="term" value="F:cysteine-type deubiquitinase activity"/>
    <property type="evidence" value="ECO:0007669"/>
    <property type="project" value="InterPro"/>
</dbReference>
<evidence type="ECO:0000256" key="3">
    <source>
        <dbReference type="ARBA" id="ARBA00022737"/>
    </source>
</evidence>
<accession>A0A5N5DMV5</accession>
<feature type="region of interest" description="Disordered" evidence="6">
    <location>
        <begin position="1"/>
        <end position="243"/>
    </location>
</feature>
<dbReference type="Pfam" id="PF00443">
    <property type="entry name" value="UCH"/>
    <property type="match status" value="1"/>
</dbReference>
<dbReference type="SUPFAM" id="SSF54001">
    <property type="entry name" value="Cysteine proteinases"/>
    <property type="match status" value="1"/>
</dbReference>
<dbReference type="InterPro" id="IPR008974">
    <property type="entry name" value="TRAF-like"/>
</dbReference>
<dbReference type="OrthoDB" id="294378at2759"/>
<dbReference type="Pfam" id="PF12436">
    <property type="entry name" value="USP7_ICP0_bdg"/>
    <property type="match status" value="1"/>
</dbReference>
<dbReference type="InterPro" id="IPR024729">
    <property type="entry name" value="USP7_ICP0-binding_dom"/>
</dbReference>
<feature type="compositionally biased region" description="Polar residues" evidence="6">
    <location>
        <begin position="357"/>
        <end position="380"/>
    </location>
</feature>
<proteinExistence type="predicted"/>
<dbReference type="InterPro" id="IPR038765">
    <property type="entry name" value="Papain-like_cys_pep_sf"/>
</dbReference>
<feature type="region of interest" description="Disordered" evidence="6">
    <location>
        <begin position="1001"/>
        <end position="1023"/>
    </location>
</feature>
<keyword evidence="5" id="KW-0863">Zinc-finger</keyword>
<protein>
    <submittedName>
        <fullName evidence="9">Radial spoke head 1-like protein</fullName>
    </submittedName>
</protein>
<dbReference type="SUPFAM" id="SSF49599">
    <property type="entry name" value="TRAF domain-like"/>
    <property type="match status" value="1"/>
</dbReference>
<dbReference type="PANTHER" id="PTHR43215:SF14">
    <property type="entry name" value="RADIAL SPOKE HEAD 1 HOMOLOG"/>
    <property type="match status" value="1"/>
</dbReference>
<dbReference type="Gene3D" id="2.20.110.10">
    <property type="entry name" value="Histone H3 K4-specific methyltransferase SET7/9 N-terminal domain"/>
    <property type="match status" value="1"/>
</dbReference>
<dbReference type="SMART" id="SM00184">
    <property type="entry name" value="RING"/>
    <property type="match status" value="1"/>
</dbReference>
<dbReference type="InterPro" id="IPR003409">
    <property type="entry name" value="MORN"/>
</dbReference>
<comment type="subcellular location">
    <subcellularLocation>
        <location evidence="1">Cytoplasm</location>
    </subcellularLocation>
</comment>
<dbReference type="InterPro" id="IPR001394">
    <property type="entry name" value="Peptidase_C19_UCH"/>
</dbReference>
<dbReference type="PROSITE" id="PS50144">
    <property type="entry name" value="MATH"/>
    <property type="match status" value="1"/>
</dbReference>
<evidence type="ECO:0000259" key="8">
    <source>
        <dbReference type="PROSITE" id="PS50144"/>
    </source>
</evidence>
<evidence type="ECO:0000256" key="5">
    <source>
        <dbReference type="PROSITE-ProRule" id="PRU00175"/>
    </source>
</evidence>
<dbReference type="SMART" id="SM00698">
    <property type="entry name" value="MORN"/>
    <property type="match status" value="4"/>
</dbReference>
<dbReference type="PANTHER" id="PTHR43215">
    <property type="entry name" value="RADIAL SPOKE HEAD 1 HOMOLOG"/>
    <property type="match status" value="1"/>
</dbReference>
<dbReference type="Gene3D" id="3.10.20.90">
    <property type="entry name" value="Phosphatidylinositol 3-kinase Catalytic Subunit, Chain A, domain 1"/>
    <property type="match status" value="1"/>
</dbReference>
<dbReference type="EMBL" id="VCHE01000009">
    <property type="protein sequence ID" value="KAB2578930.1"/>
    <property type="molecule type" value="Genomic_DNA"/>
</dbReference>
<keyword evidence="2" id="KW-0963">Cytoplasm</keyword>
<dbReference type="Pfam" id="PF13920">
    <property type="entry name" value="zf-C3HC4_3"/>
    <property type="match status" value="1"/>
</dbReference>
<dbReference type="Gene3D" id="3.90.70.10">
    <property type="entry name" value="Cysteine proteinases"/>
    <property type="match status" value="1"/>
</dbReference>
<dbReference type="Gene3D" id="3.30.40.10">
    <property type="entry name" value="Zinc/RING finger domain, C3HC4 (zinc finger)"/>
    <property type="match status" value="1"/>
</dbReference>
<feature type="domain" description="MATH" evidence="8">
    <location>
        <begin position="280"/>
        <end position="466"/>
    </location>
</feature>
<dbReference type="Gene3D" id="2.60.210.10">
    <property type="entry name" value="Apoptosis, Tumor Necrosis Factor Receptor Associated Protein 2, Chain A"/>
    <property type="match status" value="1"/>
</dbReference>
<evidence type="ECO:0000256" key="1">
    <source>
        <dbReference type="ARBA" id="ARBA00004496"/>
    </source>
</evidence>
<gene>
    <name evidence="9" type="primary">RSPH1</name>
    <name evidence="9" type="ORF">DBV05_g2509</name>
</gene>